<proteinExistence type="predicted"/>
<evidence type="ECO:0000256" key="1">
    <source>
        <dbReference type="SAM" id="Phobius"/>
    </source>
</evidence>
<sequence>MFCILLITLLLLMVQSAKINAFRVNASDCFADHIWDVEGKKCTPCPIGYFGLSCTTKCVYPYYGLKCAFNCSCPERKCHHIYGCNQGLIDTSFKNSSITYENSTTVSYITIGNSKLKENDDLTVSKDNSINGQTVTMETESKWTRPVLYGIFGLAGLLFFITLVYIFTHQQTQRPTVVGVP</sequence>
<protein>
    <recommendedName>
        <fullName evidence="5">TNFR-Cys domain-containing protein</fullName>
    </recommendedName>
</protein>
<evidence type="ECO:0000256" key="2">
    <source>
        <dbReference type="SAM" id="SignalP"/>
    </source>
</evidence>
<dbReference type="AlphaFoldDB" id="A0A8W8MBN1"/>
<evidence type="ECO:0000313" key="4">
    <source>
        <dbReference type="Proteomes" id="UP000005408"/>
    </source>
</evidence>
<reference evidence="3" key="1">
    <citation type="submission" date="2022-08" db="UniProtKB">
        <authorList>
            <consortium name="EnsemblMetazoa"/>
        </authorList>
    </citation>
    <scope>IDENTIFICATION</scope>
    <source>
        <strain evidence="3">05x7-T-G4-1.051#20</strain>
    </source>
</reference>
<evidence type="ECO:0008006" key="5">
    <source>
        <dbReference type="Google" id="ProtNLM"/>
    </source>
</evidence>
<keyword evidence="4" id="KW-1185">Reference proteome</keyword>
<organism evidence="3 4">
    <name type="scientific">Magallana gigas</name>
    <name type="common">Pacific oyster</name>
    <name type="synonym">Crassostrea gigas</name>
    <dbReference type="NCBI Taxonomy" id="29159"/>
    <lineage>
        <taxon>Eukaryota</taxon>
        <taxon>Metazoa</taxon>
        <taxon>Spiralia</taxon>
        <taxon>Lophotrochozoa</taxon>
        <taxon>Mollusca</taxon>
        <taxon>Bivalvia</taxon>
        <taxon>Autobranchia</taxon>
        <taxon>Pteriomorphia</taxon>
        <taxon>Ostreida</taxon>
        <taxon>Ostreoidea</taxon>
        <taxon>Ostreidae</taxon>
        <taxon>Magallana</taxon>
    </lineage>
</organism>
<keyword evidence="1" id="KW-0472">Membrane</keyword>
<dbReference type="EnsemblMetazoa" id="G31522.1">
    <property type="protein sequence ID" value="G31522.1:cds"/>
    <property type="gene ID" value="G31522"/>
</dbReference>
<dbReference type="Gene3D" id="2.170.300.10">
    <property type="entry name" value="Tie2 ligand-binding domain superfamily"/>
    <property type="match status" value="1"/>
</dbReference>
<dbReference type="Proteomes" id="UP000005408">
    <property type="component" value="Unassembled WGS sequence"/>
</dbReference>
<feature type="signal peptide" evidence="2">
    <location>
        <begin position="1"/>
        <end position="21"/>
    </location>
</feature>
<evidence type="ECO:0000313" key="3">
    <source>
        <dbReference type="EnsemblMetazoa" id="G31522.1:cds"/>
    </source>
</evidence>
<accession>A0A8W8MBN1</accession>
<keyword evidence="1" id="KW-1133">Transmembrane helix</keyword>
<keyword evidence="2" id="KW-0732">Signal</keyword>
<feature type="transmembrane region" description="Helical" evidence="1">
    <location>
        <begin position="147"/>
        <end position="167"/>
    </location>
</feature>
<keyword evidence="1" id="KW-0812">Transmembrane</keyword>
<feature type="chain" id="PRO_5036497726" description="TNFR-Cys domain-containing protein" evidence="2">
    <location>
        <begin position="22"/>
        <end position="181"/>
    </location>
</feature>
<name>A0A8W8MBN1_MAGGI</name>